<evidence type="ECO:0000313" key="2">
    <source>
        <dbReference type="EMBL" id="KAH1091878.1"/>
    </source>
</evidence>
<dbReference type="SUPFAM" id="SSF56672">
    <property type="entry name" value="DNA/RNA polymerases"/>
    <property type="match status" value="1"/>
</dbReference>
<organism evidence="2 3">
    <name type="scientific">Gossypium stocksii</name>
    <dbReference type="NCBI Taxonomy" id="47602"/>
    <lineage>
        <taxon>Eukaryota</taxon>
        <taxon>Viridiplantae</taxon>
        <taxon>Streptophyta</taxon>
        <taxon>Embryophyta</taxon>
        <taxon>Tracheophyta</taxon>
        <taxon>Spermatophyta</taxon>
        <taxon>Magnoliopsida</taxon>
        <taxon>eudicotyledons</taxon>
        <taxon>Gunneridae</taxon>
        <taxon>Pentapetalae</taxon>
        <taxon>rosids</taxon>
        <taxon>malvids</taxon>
        <taxon>Malvales</taxon>
        <taxon>Malvaceae</taxon>
        <taxon>Malvoideae</taxon>
        <taxon>Gossypium</taxon>
    </lineage>
</organism>
<proteinExistence type="predicted"/>
<dbReference type="InterPro" id="IPR043502">
    <property type="entry name" value="DNA/RNA_pol_sf"/>
</dbReference>
<reference evidence="2 3" key="1">
    <citation type="journal article" date="2021" name="Plant Biotechnol. J.">
        <title>Multi-omics assisted identification of the key and species-specific regulatory components of drought-tolerant mechanisms in Gossypium stocksii.</title>
        <authorList>
            <person name="Yu D."/>
            <person name="Ke L."/>
            <person name="Zhang D."/>
            <person name="Wu Y."/>
            <person name="Sun Y."/>
            <person name="Mei J."/>
            <person name="Sun J."/>
            <person name="Sun Y."/>
        </authorList>
    </citation>
    <scope>NUCLEOTIDE SEQUENCE [LARGE SCALE GENOMIC DNA]</scope>
    <source>
        <strain evidence="3">cv. E1</strain>
        <tissue evidence="2">Leaf</tissue>
    </source>
</reference>
<dbReference type="Pfam" id="PF00078">
    <property type="entry name" value="RVT_1"/>
    <property type="match status" value="1"/>
</dbReference>
<sequence>MDPRKAPGIDGLSGKQHWDIVGKDIMRFCLDVLNRKGNISSFNETIIILIPNIKDPCDFTNFRPISLCKYIYKIIAKVLANRLKVILADCISQNQSTFVSGRMIHDNIIIAHELLHYHQRPRYSSNKGCVIKLDMSKAYDCVEWNFIEAVMRKIGFVNQWIDKIIKCVRTVKY</sequence>
<evidence type="ECO:0000259" key="1">
    <source>
        <dbReference type="Pfam" id="PF00078"/>
    </source>
</evidence>
<dbReference type="EMBL" id="JAIQCV010000006">
    <property type="protein sequence ID" value="KAH1091878.1"/>
    <property type="molecule type" value="Genomic_DNA"/>
</dbReference>
<dbReference type="AlphaFoldDB" id="A0A9D3VSL0"/>
<accession>A0A9D3VSL0</accession>
<protein>
    <recommendedName>
        <fullName evidence="1">Reverse transcriptase domain-containing protein</fullName>
    </recommendedName>
</protein>
<keyword evidence="3" id="KW-1185">Reference proteome</keyword>
<evidence type="ECO:0000313" key="3">
    <source>
        <dbReference type="Proteomes" id="UP000828251"/>
    </source>
</evidence>
<dbReference type="OrthoDB" id="998883at2759"/>
<comment type="caution">
    <text evidence="2">The sequence shown here is derived from an EMBL/GenBank/DDBJ whole genome shotgun (WGS) entry which is preliminary data.</text>
</comment>
<name>A0A9D3VSL0_9ROSI</name>
<feature type="domain" description="Reverse transcriptase" evidence="1">
    <location>
        <begin position="60"/>
        <end position="165"/>
    </location>
</feature>
<dbReference type="InterPro" id="IPR000477">
    <property type="entry name" value="RT_dom"/>
</dbReference>
<dbReference type="PANTHER" id="PTHR31635:SF196">
    <property type="entry name" value="REVERSE TRANSCRIPTASE DOMAIN-CONTAINING PROTEIN-RELATED"/>
    <property type="match status" value="1"/>
</dbReference>
<gene>
    <name evidence="2" type="ORF">J1N35_019135</name>
</gene>
<dbReference type="PANTHER" id="PTHR31635">
    <property type="entry name" value="REVERSE TRANSCRIPTASE DOMAIN-CONTAINING PROTEIN-RELATED"/>
    <property type="match status" value="1"/>
</dbReference>
<dbReference type="Proteomes" id="UP000828251">
    <property type="component" value="Unassembled WGS sequence"/>
</dbReference>